<dbReference type="GO" id="GO:0008168">
    <property type="term" value="F:methyltransferase activity"/>
    <property type="evidence" value="ECO:0007669"/>
    <property type="project" value="UniProtKB-KW"/>
</dbReference>
<evidence type="ECO:0000313" key="5">
    <source>
        <dbReference type="Proteomes" id="UP000283841"/>
    </source>
</evidence>
<name>A0A443I775_BYSSP</name>
<protein>
    <submittedName>
        <fullName evidence="4">S-adenosyl-L-methionine-dependent methyltransferase</fullName>
    </submittedName>
</protein>
<dbReference type="Gene3D" id="3.40.50.150">
    <property type="entry name" value="Vaccinia Virus protein VP39"/>
    <property type="match status" value="1"/>
</dbReference>
<dbReference type="CDD" id="cd02440">
    <property type="entry name" value="AdoMet_MTases"/>
    <property type="match status" value="1"/>
</dbReference>
<dbReference type="InterPro" id="IPR041698">
    <property type="entry name" value="Methyltransf_25"/>
</dbReference>
<evidence type="ECO:0000256" key="2">
    <source>
        <dbReference type="ARBA" id="ARBA00022679"/>
    </source>
</evidence>
<evidence type="ECO:0000259" key="3">
    <source>
        <dbReference type="Pfam" id="PF13649"/>
    </source>
</evidence>
<dbReference type="InterPro" id="IPR029063">
    <property type="entry name" value="SAM-dependent_MTases_sf"/>
</dbReference>
<accession>A0A443I775</accession>
<comment type="caution">
    <text evidence="4">The sequence shown here is derived from an EMBL/GenBank/DDBJ whole genome shotgun (WGS) entry which is preliminary data.</text>
</comment>
<proteinExistence type="predicted"/>
<gene>
    <name evidence="4" type="ORF">C8Q69DRAFT_453158</name>
</gene>
<dbReference type="Proteomes" id="UP000283841">
    <property type="component" value="Unassembled WGS sequence"/>
</dbReference>
<organism evidence="4 5">
    <name type="scientific">Byssochlamys spectabilis</name>
    <name type="common">Paecilomyces variotii</name>
    <dbReference type="NCBI Taxonomy" id="264951"/>
    <lineage>
        <taxon>Eukaryota</taxon>
        <taxon>Fungi</taxon>
        <taxon>Dikarya</taxon>
        <taxon>Ascomycota</taxon>
        <taxon>Pezizomycotina</taxon>
        <taxon>Eurotiomycetes</taxon>
        <taxon>Eurotiomycetidae</taxon>
        <taxon>Eurotiales</taxon>
        <taxon>Thermoascaceae</taxon>
        <taxon>Paecilomyces</taxon>
    </lineage>
</organism>
<dbReference type="EMBL" id="RCNU01000001">
    <property type="protein sequence ID" value="RWQ99959.1"/>
    <property type="molecule type" value="Genomic_DNA"/>
</dbReference>
<dbReference type="RefSeq" id="XP_028489604.1">
    <property type="nucleotide sequence ID" value="XM_028629604.1"/>
</dbReference>
<feature type="domain" description="Methyltransferase" evidence="3">
    <location>
        <begin position="68"/>
        <end position="166"/>
    </location>
</feature>
<dbReference type="SUPFAM" id="SSF53335">
    <property type="entry name" value="S-adenosyl-L-methionine-dependent methyltransferases"/>
    <property type="match status" value="1"/>
</dbReference>
<keyword evidence="5" id="KW-1185">Reference proteome</keyword>
<keyword evidence="1 4" id="KW-0489">Methyltransferase</keyword>
<keyword evidence="2 4" id="KW-0808">Transferase</keyword>
<dbReference type="GeneID" id="39598881"/>
<evidence type="ECO:0000256" key="1">
    <source>
        <dbReference type="ARBA" id="ARBA00022603"/>
    </source>
</evidence>
<dbReference type="STRING" id="264951.A0A443I775"/>
<dbReference type="AlphaFoldDB" id="A0A443I775"/>
<dbReference type="PANTHER" id="PTHR43861">
    <property type="entry name" value="TRANS-ACONITATE 2-METHYLTRANSFERASE-RELATED"/>
    <property type="match status" value="1"/>
</dbReference>
<sequence>MYSYPHAKRSDIFLYSPIFIYITMSNNANGKSVKDHWSSEAYSASASFVPKLTQKVLQYLDPKPSERVLDIGCGDGKFTGNFLPAVAFVLGIDSSPAMIEAAKRDYGGPKAEFRVVDCRFLEGESSIVDGSWDKVVSNAALHWILRDENTRISTLRGIHAALKPGGSFVFEMGGHGNVAEVATAILSALVHRGVSIEKARESNPWFFPSDIWMKQALESIGFEVEKIELEYRPTKLTTTANGRLAGWVKLMGAQMLDVLPESERDSAVEEVCEMLRTAVTRSEDGSQWLGYVRLRGIAKKNSSG</sequence>
<evidence type="ECO:0000313" key="4">
    <source>
        <dbReference type="EMBL" id="RWQ99959.1"/>
    </source>
</evidence>
<dbReference type="PANTHER" id="PTHR43861:SF1">
    <property type="entry name" value="TRANS-ACONITATE 2-METHYLTRANSFERASE"/>
    <property type="match status" value="1"/>
</dbReference>
<dbReference type="GO" id="GO:0032259">
    <property type="term" value="P:methylation"/>
    <property type="evidence" value="ECO:0007669"/>
    <property type="project" value="UniProtKB-KW"/>
</dbReference>
<dbReference type="VEuPathDB" id="FungiDB:C8Q69DRAFT_453158"/>
<reference evidence="4 5" key="1">
    <citation type="journal article" date="2018" name="Front. Microbiol.">
        <title>Genomic and genetic insights into a cosmopolitan fungus, Paecilomyces variotii (Eurotiales).</title>
        <authorList>
            <person name="Urquhart A.S."/>
            <person name="Mondo S.J."/>
            <person name="Makela M.R."/>
            <person name="Hane J.K."/>
            <person name="Wiebenga A."/>
            <person name="He G."/>
            <person name="Mihaltcheva S."/>
            <person name="Pangilinan J."/>
            <person name="Lipzen A."/>
            <person name="Barry K."/>
            <person name="de Vries R.P."/>
            <person name="Grigoriev I.V."/>
            <person name="Idnurm A."/>
        </authorList>
    </citation>
    <scope>NUCLEOTIDE SEQUENCE [LARGE SCALE GENOMIC DNA]</scope>
    <source>
        <strain evidence="4 5">CBS 101075</strain>
    </source>
</reference>
<dbReference type="Pfam" id="PF13649">
    <property type="entry name" value="Methyltransf_25"/>
    <property type="match status" value="1"/>
</dbReference>